<evidence type="ECO:0000313" key="3">
    <source>
        <dbReference type="Proteomes" id="UP000050761"/>
    </source>
</evidence>
<dbReference type="AlphaFoldDB" id="A0A183F7T8"/>
<keyword evidence="3" id="KW-1185">Reference proteome</keyword>
<dbReference type="Proteomes" id="UP000050761">
    <property type="component" value="Unassembled WGS sequence"/>
</dbReference>
<dbReference type="EMBL" id="UZAH01003123">
    <property type="protein sequence ID" value="VDO23830.1"/>
    <property type="molecule type" value="Genomic_DNA"/>
</dbReference>
<keyword evidence="1" id="KW-0732">Signal</keyword>
<sequence length="92" mass="9579">MTYLATAPTLALGVVILVSVALAETKLDSLAIAGRCCPAEAASCCAVTVENRCVYCMIGKPSTISPNPEGWEAWLAWAGHPNQEPGAGFIND</sequence>
<accession>A0A183F7T8</accession>
<proteinExistence type="predicted"/>
<feature type="signal peptide" evidence="1">
    <location>
        <begin position="1"/>
        <end position="23"/>
    </location>
</feature>
<evidence type="ECO:0000313" key="4">
    <source>
        <dbReference type="WBParaSite" id="HPBE_0000223001-mRNA-1"/>
    </source>
</evidence>
<dbReference type="WBParaSite" id="HPBE_0000223001-mRNA-1">
    <property type="protein sequence ID" value="HPBE_0000223001-mRNA-1"/>
    <property type="gene ID" value="HPBE_0000223001"/>
</dbReference>
<accession>A0A3P7TNN2</accession>
<reference evidence="4" key="2">
    <citation type="submission" date="2019-09" db="UniProtKB">
        <authorList>
            <consortium name="WormBaseParasite"/>
        </authorList>
    </citation>
    <scope>IDENTIFICATION</scope>
</reference>
<feature type="chain" id="PRO_5044551289" evidence="1">
    <location>
        <begin position="24"/>
        <end position="92"/>
    </location>
</feature>
<name>A0A183F7T8_HELPZ</name>
<organism evidence="3 4">
    <name type="scientific">Heligmosomoides polygyrus</name>
    <name type="common">Parasitic roundworm</name>
    <dbReference type="NCBI Taxonomy" id="6339"/>
    <lineage>
        <taxon>Eukaryota</taxon>
        <taxon>Metazoa</taxon>
        <taxon>Ecdysozoa</taxon>
        <taxon>Nematoda</taxon>
        <taxon>Chromadorea</taxon>
        <taxon>Rhabditida</taxon>
        <taxon>Rhabditina</taxon>
        <taxon>Rhabditomorpha</taxon>
        <taxon>Strongyloidea</taxon>
        <taxon>Heligmosomidae</taxon>
        <taxon>Heligmosomoides</taxon>
    </lineage>
</organism>
<gene>
    <name evidence="2" type="ORF">HPBE_LOCUS2231</name>
</gene>
<evidence type="ECO:0000313" key="2">
    <source>
        <dbReference type="EMBL" id="VDO23830.1"/>
    </source>
</evidence>
<protein>
    <submittedName>
        <fullName evidence="4">Secreted protein</fullName>
    </submittedName>
</protein>
<evidence type="ECO:0000256" key="1">
    <source>
        <dbReference type="SAM" id="SignalP"/>
    </source>
</evidence>
<reference evidence="2 3" key="1">
    <citation type="submission" date="2018-11" db="EMBL/GenBank/DDBJ databases">
        <authorList>
            <consortium name="Pathogen Informatics"/>
        </authorList>
    </citation>
    <scope>NUCLEOTIDE SEQUENCE [LARGE SCALE GENOMIC DNA]</scope>
</reference>